<evidence type="ECO:0000313" key="2">
    <source>
        <dbReference type="Proteomes" id="UP000218542"/>
    </source>
</evidence>
<name>A0A286TWF7_9BACT</name>
<dbReference type="OrthoDB" id="8549087at2"/>
<dbReference type="InterPro" id="IPR019239">
    <property type="entry name" value="VapB_antitoxin"/>
</dbReference>
<reference evidence="1 2" key="1">
    <citation type="journal article" date="2017" name="Environ. Microbiol. Rep.">
        <title>Genetic diversity of marine anaerobic ammonium-oxidizing bacteria as revealed by genomic and proteomic analyses of 'Candidatus Scalindua japonica'.</title>
        <authorList>
            <person name="Oshiki M."/>
            <person name="Mizuto K."/>
            <person name="Kimura Z."/>
            <person name="Kindaichi T."/>
            <person name="Satoh H."/>
            <person name="Okabe S."/>
        </authorList>
    </citation>
    <scope>NUCLEOTIDE SEQUENCE [LARGE SCALE GENOMIC DNA]</scope>
    <source>
        <strain evidence="2">husup-a2</strain>
    </source>
</reference>
<protein>
    <recommendedName>
        <fullName evidence="3">Transcription regulator of the Arc/MetJ class</fullName>
    </recommendedName>
</protein>
<sequence>MRTTLDLPEELVQEAMEVAHVKTKTNVIILALTELIRKSKISDLKKFKGKVDLNIDLDLLRGR</sequence>
<evidence type="ECO:0000313" key="1">
    <source>
        <dbReference type="EMBL" id="GAX60194.1"/>
    </source>
</evidence>
<evidence type="ECO:0008006" key="3">
    <source>
        <dbReference type="Google" id="ProtNLM"/>
    </source>
</evidence>
<dbReference type="AlphaFoldDB" id="A0A286TWF7"/>
<dbReference type="Pfam" id="PF09957">
    <property type="entry name" value="VapB_antitoxin"/>
    <property type="match status" value="1"/>
</dbReference>
<accession>A0A286TWF7</accession>
<proteinExistence type="predicted"/>
<gene>
    <name evidence="1" type="ORF">SCALIN_C07_0005</name>
</gene>
<dbReference type="EMBL" id="BAOS01000007">
    <property type="protein sequence ID" value="GAX60194.1"/>
    <property type="molecule type" value="Genomic_DNA"/>
</dbReference>
<comment type="caution">
    <text evidence="1">The sequence shown here is derived from an EMBL/GenBank/DDBJ whole genome shotgun (WGS) entry which is preliminary data.</text>
</comment>
<dbReference type="Proteomes" id="UP000218542">
    <property type="component" value="Unassembled WGS sequence"/>
</dbReference>
<organism evidence="1 2">
    <name type="scientific">Candidatus Scalindua japonica</name>
    <dbReference type="NCBI Taxonomy" id="1284222"/>
    <lineage>
        <taxon>Bacteria</taxon>
        <taxon>Pseudomonadati</taxon>
        <taxon>Planctomycetota</taxon>
        <taxon>Candidatus Brocadiia</taxon>
        <taxon>Candidatus Brocadiales</taxon>
        <taxon>Candidatus Scalinduaceae</taxon>
        <taxon>Candidatus Scalindua</taxon>
    </lineage>
</organism>
<keyword evidence="2" id="KW-1185">Reference proteome</keyword>